<feature type="compositionally biased region" description="Low complexity" evidence="1">
    <location>
        <begin position="43"/>
        <end position="75"/>
    </location>
</feature>
<keyword evidence="2" id="KW-1133">Transmembrane helix</keyword>
<reference evidence="3 4" key="1">
    <citation type="submission" date="2024-06" db="EMBL/GenBank/DDBJ databases">
        <title>The Natural Products Discovery Center: Release of the First 8490 Sequenced Strains for Exploring Actinobacteria Biosynthetic Diversity.</title>
        <authorList>
            <person name="Kalkreuter E."/>
            <person name="Kautsar S.A."/>
            <person name="Yang D."/>
            <person name="Bader C.D."/>
            <person name="Teijaro C.N."/>
            <person name="Fluegel L."/>
            <person name="Davis C.M."/>
            <person name="Simpson J.R."/>
            <person name="Lauterbach L."/>
            <person name="Steele A.D."/>
            <person name="Gui C."/>
            <person name="Meng S."/>
            <person name="Li G."/>
            <person name="Viehrig K."/>
            <person name="Ye F."/>
            <person name="Su P."/>
            <person name="Kiefer A.F."/>
            <person name="Nichols A."/>
            <person name="Cepeda A.J."/>
            <person name="Yan W."/>
            <person name="Fan B."/>
            <person name="Jiang Y."/>
            <person name="Adhikari A."/>
            <person name="Zheng C.-J."/>
            <person name="Schuster L."/>
            <person name="Cowan T.M."/>
            <person name="Smanski M.J."/>
            <person name="Chevrette M.G."/>
            <person name="De Carvalho L.P.S."/>
            <person name="Shen B."/>
        </authorList>
    </citation>
    <scope>NUCLEOTIDE SEQUENCE [LARGE SCALE GENOMIC DNA]</scope>
    <source>
        <strain evidence="3 4">NPDC033843</strain>
    </source>
</reference>
<protein>
    <recommendedName>
        <fullName evidence="5">Mce-associated membrane protein</fullName>
    </recommendedName>
</protein>
<evidence type="ECO:0000256" key="2">
    <source>
        <dbReference type="SAM" id="Phobius"/>
    </source>
</evidence>
<dbReference type="EMBL" id="JBEZVE010000012">
    <property type="protein sequence ID" value="MEU3783614.1"/>
    <property type="molecule type" value="Genomic_DNA"/>
</dbReference>
<comment type="caution">
    <text evidence="3">The sequence shown here is derived from an EMBL/GenBank/DDBJ whole genome shotgun (WGS) entry which is preliminary data.</text>
</comment>
<dbReference type="Proteomes" id="UP001550739">
    <property type="component" value="Unassembled WGS sequence"/>
</dbReference>
<evidence type="ECO:0000313" key="4">
    <source>
        <dbReference type="Proteomes" id="UP001550739"/>
    </source>
</evidence>
<feature type="region of interest" description="Disordered" evidence="1">
    <location>
        <begin position="40"/>
        <end position="78"/>
    </location>
</feature>
<feature type="transmembrane region" description="Helical" evidence="2">
    <location>
        <begin position="12"/>
        <end position="32"/>
    </location>
</feature>
<evidence type="ECO:0000256" key="1">
    <source>
        <dbReference type="SAM" id="MobiDB-lite"/>
    </source>
</evidence>
<name>A0ABV2ZM22_9ACTN</name>
<evidence type="ECO:0008006" key="5">
    <source>
        <dbReference type="Google" id="ProtNLM"/>
    </source>
</evidence>
<keyword evidence="4" id="KW-1185">Reference proteome</keyword>
<sequence length="225" mass="22863">MELPAENKRTALLPLVVLGALLILVLTVFTVFDGDDGGDDGTDAAPAATSGGRNGAAADPGSSGSSGSDAPSGGATPIVEPSEVAEAHAVMARYMAGLTTYDHTSKAAAWSTPLLGLTTGDTQMKQATVLPSGKEWATCQAQECSSKGAAVVERDAVIADDVVRGSGRTISSLVKVTTTHTSGGQSSTEENEWLVTVKEDGTRWEVSGFDVFGLGNVGSSEDSGE</sequence>
<keyword evidence="2" id="KW-0472">Membrane</keyword>
<dbReference type="RefSeq" id="WP_334578408.1">
    <property type="nucleotide sequence ID" value="NZ_JBEZVE010000012.1"/>
</dbReference>
<gene>
    <name evidence="3" type="ORF">AB0E89_24215</name>
</gene>
<keyword evidence="2" id="KW-0812">Transmembrane</keyword>
<organism evidence="3 4">
    <name type="scientific">Streptomyces sp. 900129855</name>
    <dbReference type="NCBI Taxonomy" id="3155129"/>
    <lineage>
        <taxon>Bacteria</taxon>
        <taxon>Bacillati</taxon>
        <taxon>Actinomycetota</taxon>
        <taxon>Actinomycetes</taxon>
        <taxon>Kitasatosporales</taxon>
        <taxon>Streptomycetaceae</taxon>
        <taxon>Streptomyces</taxon>
    </lineage>
</organism>
<evidence type="ECO:0000313" key="3">
    <source>
        <dbReference type="EMBL" id="MEU3783614.1"/>
    </source>
</evidence>
<accession>A0ABV2ZM22</accession>
<proteinExistence type="predicted"/>